<dbReference type="NCBIfam" id="NF033788">
    <property type="entry name" value="HTH_metalloreg"/>
    <property type="match status" value="1"/>
</dbReference>
<evidence type="ECO:0000256" key="1">
    <source>
        <dbReference type="ARBA" id="ARBA00023015"/>
    </source>
</evidence>
<dbReference type="PROSITE" id="PS50987">
    <property type="entry name" value="HTH_ARSR_2"/>
    <property type="match status" value="1"/>
</dbReference>
<sequence length="159" mass="18108">MLHNVDYGRLSRTFYISISEHMNECYGISESTIPTMDHEKHPDEHLIDPERVHAVMERILSEDDAGELAARFQLLADPIRVRMVYALLEAGELSVGDLARVVGSSESATSHQLRQLRLAGLVRSRKAGRVVFYRVADTHVRLLLDVAVEHYLHDHKDRP</sequence>
<protein>
    <recommendedName>
        <fullName evidence="4">HTH arsR-type domain-containing protein</fullName>
    </recommendedName>
</protein>
<reference evidence="5" key="1">
    <citation type="submission" date="2018-06" db="EMBL/GenBank/DDBJ databases">
        <authorList>
            <person name="Zhirakovskaya E."/>
        </authorList>
    </citation>
    <scope>NUCLEOTIDE SEQUENCE</scope>
</reference>
<evidence type="ECO:0000256" key="2">
    <source>
        <dbReference type="ARBA" id="ARBA00023125"/>
    </source>
</evidence>
<keyword evidence="1" id="KW-0805">Transcription regulation</keyword>
<dbReference type="InterPro" id="IPR036390">
    <property type="entry name" value="WH_DNA-bd_sf"/>
</dbReference>
<dbReference type="PANTHER" id="PTHR43132:SF6">
    <property type="entry name" value="HTH-TYPE TRANSCRIPTIONAL REPRESSOR CZRA"/>
    <property type="match status" value="1"/>
</dbReference>
<dbReference type="Pfam" id="PF01022">
    <property type="entry name" value="HTH_5"/>
    <property type="match status" value="1"/>
</dbReference>
<dbReference type="CDD" id="cd00090">
    <property type="entry name" value="HTH_ARSR"/>
    <property type="match status" value="1"/>
</dbReference>
<dbReference type="InterPro" id="IPR011991">
    <property type="entry name" value="ArsR-like_HTH"/>
</dbReference>
<dbReference type="SMART" id="SM00418">
    <property type="entry name" value="HTH_ARSR"/>
    <property type="match status" value="1"/>
</dbReference>
<dbReference type="SUPFAM" id="SSF46785">
    <property type="entry name" value="Winged helix' DNA-binding domain"/>
    <property type="match status" value="1"/>
</dbReference>
<gene>
    <name evidence="5" type="ORF">MNBD_ACTINO01-991</name>
</gene>
<dbReference type="EMBL" id="UOEI01000304">
    <property type="protein sequence ID" value="VAW01645.1"/>
    <property type="molecule type" value="Genomic_DNA"/>
</dbReference>
<feature type="domain" description="HTH arsR-type" evidence="4">
    <location>
        <begin position="60"/>
        <end position="155"/>
    </location>
</feature>
<evidence type="ECO:0000256" key="3">
    <source>
        <dbReference type="ARBA" id="ARBA00023163"/>
    </source>
</evidence>
<organism evidence="5">
    <name type="scientific">hydrothermal vent metagenome</name>
    <dbReference type="NCBI Taxonomy" id="652676"/>
    <lineage>
        <taxon>unclassified sequences</taxon>
        <taxon>metagenomes</taxon>
        <taxon>ecological metagenomes</taxon>
    </lineage>
</organism>
<proteinExistence type="predicted"/>
<dbReference type="InterPro" id="IPR051011">
    <property type="entry name" value="Metal_resp_trans_reg"/>
</dbReference>
<keyword evidence="2" id="KW-0238">DNA-binding</keyword>
<evidence type="ECO:0000259" key="4">
    <source>
        <dbReference type="PROSITE" id="PS50987"/>
    </source>
</evidence>
<evidence type="ECO:0000313" key="5">
    <source>
        <dbReference type="EMBL" id="VAW01645.1"/>
    </source>
</evidence>
<dbReference type="GO" id="GO:0003700">
    <property type="term" value="F:DNA-binding transcription factor activity"/>
    <property type="evidence" value="ECO:0007669"/>
    <property type="project" value="InterPro"/>
</dbReference>
<dbReference type="AlphaFoldDB" id="A0A3B0S5J4"/>
<dbReference type="PANTHER" id="PTHR43132">
    <property type="entry name" value="ARSENICAL RESISTANCE OPERON REPRESSOR ARSR-RELATED"/>
    <property type="match status" value="1"/>
</dbReference>
<dbReference type="InterPro" id="IPR036388">
    <property type="entry name" value="WH-like_DNA-bd_sf"/>
</dbReference>
<keyword evidence="3" id="KW-0804">Transcription</keyword>
<dbReference type="GO" id="GO:0003677">
    <property type="term" value="F:DNA binding"/>
    <property type="evidence" value="ECO:0007669"/>
    <property type="project" value="UniProtKB-KW"/>
</dbReference>
<name>A0A3B0S5J4_9ZZZZ</name>
<dbReference type="InterPro" id="IPR001845">
    <property type="entry name" value="HTH_ArsR_DNA-bd_dom"/>
</dbReference>
<accession>A0A3B0S5J4</accession>
<dbReference type="PRINTS" id="PR00778">
    <property type="entry name" value="HTHARSR"/>
</dbReference>
<dbReference type="Gene3D" id="1.10.10.10">
    <property type="entry name" value="Winged helix-like DNA-binding domain superfamily/Winged helix DNA-binding domain"/>
    <property type="match status" value="1"/>
</dbReference>